<name>A0A453H971_AEGTS</name>
<proteinExistence type="inferred from homology"/>
<keyword evidence="4 8" id="KW-0812">Transmembrane</keyword>
<feature type="domain" description="CSC1/OSCA1-like 7TM region" evidence="9">
    <location>
        <begin position="285"/>
        <end position="551"/>
    </location>
</feature>
<reference evidence="13" key="1">
    <citation type="journal article" date="2014" name="Science">
        <title>Ancient hybridizations among the ancestral genomes of bread wheat.</title>
        <authorList>
            <consortium name="International Wheat Genome Sequencing Consortium,"/>
            <person name="Marcussen T."/>
            <person name="Sandve S.R."/>
            <person name="Heier L."/>
            <person name="Spannagl M."/>
            <person name="Pfeifer M."/>
            <person name="Jakobsen K.S."/>
            <person name="Wulff B.B."/>
            <person name="Steuernagel B."/>
            <person name="Mayer K.F."/>
            <person name="Olsen O.A."/>
        </authorList>
    </citation>
    <scope>NUCLEOTIDE SEQUENCE [LARGE SCALE GENOMIC DNA]</scope>
    <source>
        <strain evidence="13">cv. AL8/78</strain>
    </source>
</reference>
<evidence type="ECO:0000259" key="10">
    <source>
        <dbReference type="Pfam" id="PF13967"/>
    </source>
</evidence>
<dbReference type="InterPro" id="IPR003864">
    <property type="entry name" value="CSC1/OSCA1-like_7TM"/>
</dbReference>
<evidence type="ECO:0000256" key="5">
    <source>
        <dbReference type="ARBA" id="ARBA00022989"/>
    </source>
</evidence>
<dbReference type="Gramene" id="AET4Gv20118800.3">
    <property type="protein sequence ID" value="AET4Gv20118800.3"/>
    <property type="gene ID" value="AET4Gv20118800"/>
</dbReference>
<feature type="transmembrane region" description="Helical" evidence="8">
    <location>
        <begin position="486"/>
        <end position="510"/>
    </location>
</feature>
<reference evidence="13" key="2">
    <citation type="journal article" date="2017" name="Nat. Plants">
        <title>The Aegilops tauschii genome reveals multiple impacts of transposons.</title>
        <authorList>
            <person name="Zhao G."/>
            <person name="Zou C."/>
            <person name="Li K."/>
            <person name="Wang K."/>
            <person name="Li T."/>
            <person name="Gao L."/>
            <person name="Zhang X."/>
            <person name="Wang H."/>
            <person name="Yang Z."/>
            <person name="Liu X."/>
            <person name="Jiang W."/>
            <person name="Mao L."/>
            <person name="Kong X."/>
            <person name="Jiao Y."/>
            <person name="Jia J."/>
        </authorList>
    </citation>
    <scope>NUCLEOTIDE SEQUENCE [LARGE SCALE GENOMIC DNA]</scope>
    <source>
        <strain evidence="13">cv. AL8/78</strain>
    </source>
</reference>
<keyword evidence="5 8" id="KW-1133">Transmembrane helix</keyword>
<feature type="domain" description="CSC1/OSCA1-like cytosolic" evidence="11">
    <location>
        <begin position="185"/>
        <end position="274"/>
    </location>
</feature>
<comment type="subcellular location">
    <subcellularLocation>
        <location evidence="1">Membrane</location>
        <topology evidence="1">Multi-pass membrane protein</topology>
    </subcellularLocation>
</comment>
<evidence type="ECO:0000313" key="12">
    <source>
        <dbReference type="EnsemblPlants" id="AET4Gv20118800.3"/>
    </source>
</evidence>
<comment type="similarity">
    <text evidence="2">Belongs to the CSC1 (TC 1.A.17) family.</text>
</comment>
<evidence type="ECO:0000256" key="1">
    <source>
        <dbReference type="ARBA" id="ARBA00004141"/>
    </source>
</evidence>
<evidence type="ECO:0000256" key="2">
    <source>
        <dbReference type="ARBA" id="ARBA00007779"/>
    </source>
</evidence>
<reference evidence="12" key="3">
    <citation type="journal article" date="2017" name="Nature">
        <title>Genome sequence of the progenitor of the wheat D genome Aegilops tauschii.</title>
        <authorList>
            <person name="Luo M.C."/>
            <person name="Gu Y.Q."/>
            <person name="Puiu D."/>
            <person name="Wang H."/>
            <person name="Twardziok S.O."/>
            <person name="Deal K.R."/>
            <person name="Huo N."/>
            <person name="Zhu T."/>
            <person name="Wang L."/>
            <person name="Wang Y."/>
            <person name="McGuire P.E."/>
            <person name="Liu S."/>
            <person name="Long H."/>
            <person name="Ramasamy R.K."/>
            <person name="Rodriguez J.C."/>
            <person name="Van S.L."/>
            <person name="Yuan L."/>
            <person name="Wang Z."/>
            <person name="Xia Z."/>
            <person name="Xiao L."/>
            <person name="Anderson O.D."/>
            <person name="Ouyang S."/>
            <person name="Liang Y."/>
            <person name="Zimin A.V."/>
            <person name="Pertea G."/>
            <person name="Qi P."/>
            <person name="Bennetzen J.L."/>
            <person name="Dai X."/>
            <person name="Dawson M.W."/>
            <person name="Muller H.G."/>
            <person name="Kugler K."/>
            <person name="Rivarola-Duarte L."/>
            <person name="Spannagl M."/>
            <person name="Mayer K.F.X."/>
            <person name="Lu F.H."/>
            <person name="Bevan M.W."/>
            <person name="Leroy P."/>
            <person name="Li P."/>
            <person name="You F.M."/>
            <person name="Sun Q."/>
            <person name="Liu Z."/>
            <person name="Lyons E."/>
            <person name="Wicker T."/>
            <person name="Salzberg S.L."/>
            <person name="Devos K.M."/>
            <person name="Dvorak J."/>
        </authorList>
    </citation>
    <scope>NUCLEOTIDE SEQUENCE [LARGE SCALE GENOMIC DNA]</scope>
    <source>
        <strain evidence="12">cv. AL8/78</strain>
    </source>
</reference>
<evidence type="ECO:0000256" key="4">
    <source>
        <dbReference type="ARBA" id="ARBA00022692"/>
    </source>
</evidence>
<keyword evidence="13" id="KW-1185">Reference proteome</keyword>
<dbReference type="EnsemblPlants" id="AET4Gv20118800.3">
    <property type="protein sequence ID" value="AET4Gv20118800.3"/>
    <property type="gene ID" value="AET4Gv20118800"/>
</dbReference>
<dbReference type="Pfam" id="PF14703">
    <property type="entry name" value="PHM7_cyt"/>
    <property type="match status" value="1"/>
</dbReference>
<feature type="transmembrane region" description="Helical" evidence="8">
    <location>
        <begin position="379"/>
        <end position="398"/>
    </location>
</feature>
<feature type="transmembrane region" description="Helical" evidence="8">
    <location>
        <begin position="331"/>
        <end position="352"/>
    </location>
</feature>
<keyword evidence="3" id="KW-0813">Transport</keyword>
<evidence type="ECO:0000256" key="7">
    <source>
        <dbReference type="ARBA" id="ARBA00023303"/>
    </source>
</evidence>
<feature type="transmembrane region" description="Helical" evidence="8">
    <location>
        <begin position="558"/>
        <end position="577"/>
    </location>
</feature>
<evidence type="ECO:0000256" key="3">
    <source>
        <dbReference type="ARBA" id="ARBA00022448"/>
    </source>
</evidence>
<feature type="transmembrane region" description="Helical" evidence="8">
    <location>
        <begin position="531"/>
        <end position="552"/>
    </location>
</feature>
<reference evidence="12" key="5">
    <citation type="journal article" date="2021" name="G3 (Bethesda)">
        <title>Aegilops tauschii genome assembly Aet v5.0 features greater sequence contiguity and improved annotation.</title>
        <authorList>
            <person name="Wang L."/>
            <person name="Zhu T."/>
            <person name="Rodriguez J.C."/>
            <person name="Deal K.R."/>
            <person name="Dubcovsky J."/>
            <person name="McGuire P.E."/>
            <person name="Lux T."/>
            <person name="Spannagl M."/>
            <person name="Mayer K.F.X."/>
            <person name="Baldrich P."/>
            <person name="Meyers B.C."/>
            <person name="Huo N."/>
            <person name="Gu Y.Q."/>
            <person name="Zhou H."/>
            <person name="Devos K.M."/>
            <person name="Bennetzen J.L."/>
            <person name="Unver T."/>
            <person name="Budak H."/>
            <person name="Gulick P.J."/>
            <person name="Galiba G."/>
            <person name="Kalapos B."/>
            <person name="Nelson D.R."/>
            <person name="Li P."/>
            <person name="You F.M."/>
            <person name="Luo M.C."/>
            <person name="Dvorak J."/>
        </authorList>
    </citation>
    <scope>NUCLEOTIDE SEQUENCE [LARGE SCALE GENOMIC DNA]</scope>
    <source>
        <strain evidence="12">cv. AL8/78</strain>
    </source>
</reference>
<keyword evidence="7" id="KW-0407">Ion channel</keyword>
<evidence type="ECO:0000256" key="8">
    <source>
        <dbReference type="SAM" id="Phobius"/>
    </source>
</evidence>
<dbReference type="Proteomes" id="UP000015105">
    <property type="component" value="Chromosome 4D"/>
</dbReference>
<evidence type="ECO:0000313" key="13">
    <source>
        <dbReference type="Proteomes" id="UP000015105"/>
    </source>
</evidence>
<keyword evidence="7" id="KW-0406">Ion transport</keyword>
<accession>A0A453H971</accession>
<organism evidence="12 13">
    <name type="scientific">Aegilops tauschii subsp. strangulata</name>
    <name type="common">Goatgrass</name>
    <dbReference type="NCBI Taxonomy" id="200361"/>
    <lineage>
        <taxon>Eukaryota</taxon>
        <taxon>Viridiplantae</taxon>
        <taxon>Streptophyta</taxon>
        <taxon>Embryophyta</taxon>
        <taxon>Tracheophyta</taxon>
        <taxon>Spermatophyta</taxon>
        <taxon>Magnoliopsida</taxon>
        <taxon>Liliopsida</taxon>
        <taxon>Poales</taxon>
        <taxon>Poaceae</taxon>
        <taxon>BOP clade</taxon>
        <taxon>Pooideae</taxon>
        <taxon>Triticodae</taxon>
        <taxon>Triticeae</taxon>
        <taxon>Triticinae</taxon>
        <taxon>Aegilops</taxon>
    </lineage>
</organism>
<evidence type="ECO:0008006" key="14">
    <source>
        <dbReference type="Google" id="ProtNLM"/>
    </source>
</evidence>
<feature type="transmembrane region" description="Helical" evidence="8">
    <location>
        <begin position="287"/>
        <end position="311"/>
    </location>
</feature>
<evidence type="ECO:0000259" key="9">
    <source>
        <dbReference type="Pfam" id="PF02714"/>
    </source>
</evidence>
<feature type="transmembrane region" description="Helical" evidence="8">
    <location>
        <begin position="6"/>
        <end position="27"/>
    </location>
</feature>
<dbReference type="GO" id="GO:0005227">
    <property type="term" value="F:calcium-activated cation channel activity"/>
    <property type="evidence" value="ECO:0007669"/>
    <property type="project" value="InterPro"/>
</dbReference>
<reference evidence="12" key="4">
    <citation type="submission" date="2019-03" db="UniProtKB">
        <authorList>
            <consortium name="EnsemblPlants"/>
        </authorList>
    </citation>
    <scope>IDENTIFICATION</scope>
</reference>
<feature type="transmembrane region" description="Helical" evidence="8">
    <location>
        <begin position="87"/>
        <end position="111"/>
    </location>
</feature>
<feature type="domain" description="CSC1/OSCA1-like N-terminal transmembrane" evidence="10">
    <location>
        <begin position="5"/>
        <end position="165"/>
    </location>
</feature>
<evidence type="ECO:0000259" key="11">
    <source>
        <dbReference type="Pfam" id="PF14703"/>
    </source>
</evidence>
<feature type="transmembrane region" description="Helical" evidence="8">
    <location>
        <begin position="145"/>
        <end position="164"/>
    </location>
</feature>
<dbReference type="PANTHER" id="PTHR13018:SF99">
    <property type="entry name" value="TO DEHYDRATION PROTEIN, PUTATIVE, EXPRESSED-RELATED"/>
    <property type="match status" value="1"/>
</dbReference>
<dbReference type="InterPro" id="IPR032880">
    <property type="entry name" value="CSC1/OSCA1-like_N"/>
</dbReference>
<sequence>MEFSALLTSAGINIALCILYLSLYSILRKQPHNFRVYFGRRLAEEKFREQVDYFSFERLLPTAGWLVKAYWCTEDEIRRVAGLDSVVFLRLFIFSIRIFSITTLICVFGVLPVNYNGQEMAHTRVPAESLNVFTIANLKEGSSKLWVHCTALYVITISACILLFQDSAERAYRKFVRVKLSAFDQNMRSSLNRCGLCGVQASSFELYRNKFVEAKKSDLTDPEVVEAQKDCPGAIVFFKTRYAAIVASQVLQSSNPMLWVTNLAPEPRDVYWSNLWIPYRQIWLRKIATLAASVFFMFVFIVPVAFVQSMMQLEQLKQMFPNLRGALKTSFCVRVVTGYLPSVVLLLSLYTVPPLMMRFSAIEGSISRSGRKTSACTKILIFNIWNVFFVNVLSGSVLNQLNVLTRPKDMPSMLAELVPKQATFFMTYVLTSGWFSLCSEILQVYNLVYNFFRKFICCYQDEPEYVYSFPYHTEVPKVLMFNVLGFTFSIMAPLILPFLLVYFCLGYLVYRNQILNVYYPKYEMGGKLWPIMHNTMVFSLVLTQIIALGVFTIKKAPISTGFTILLLIGTILFNEYCRQRFSRIFNSFSAQDFIELDREDEQSGRMREIHEHLLDAYCQSPPGSADEIPMEMIMEDPAQEASNSSQELCDTVQEVAGSIIQEHIEERHGSSSGRR</sequence>
<dbReference type="Pfam" id="PF13967">
    <property type="entry name" value="RSN1_TM"/>
    <property type="match status" value="1"/>
</dbReference>
<dbReference type="GO" id="GO:0005886">
    <property type="term" value="C:plasma membrane"/>
    <property type="evidence" value="ECO:0007669"/>
    <property type="project" value="TreeGrafter"/>
</dbReference>
<protein>
    <recommendedName>
        <fullName evidence="14">CSC1-like protein RXW8</fullName>
    </recommendedName>
</protein>
<dbReference type="InterPro" id="IPR027815">
    <property type="entry name" value="CSC1/OSCA1-like_cyt"/>
</dbReference>
<dbReference type="AlphaFoldDB" id="A0A453H971"/>
<keyword evidence="6 8" id="KW-0472">Membrane</keyword>
<evidence type="ECO:0000256" key="6">
    <source>
        <dbReference type="ARBA" id="ARBA00023136"/>
    </source>
</evidence>
<dbReference type="InterPro" id="IPR045122">
    <property type="entry name" value="Csc1-like"/>
</dbReference>
<dbReference type="PANTHER" id="PTHR13018">
    <property type="entry name" value="PROBABLE MEMBRANE PROTEIN DUF221-RELATED"/>
    <property type="match status" value="1"/>
</dbReference>
<dbReference type="Pfam" id="PF02714">
    <property type="entry name" value="RSN1_7TM"/>
    <property type="match status" value="1"/>
</dbReference>